<dbReference type="PANTHER" id="PTHR48079:SF6">
    <property type="entry name" value="NAD(P)-BINDING DOMAIN-CONTAINING PROTEIN-RELATED"/>
    <property type="match status" value="1"/>
</dbReference>
<dbReference type="SUPFAM" id="SSF51735">
    <property type="entry name" value="NAD(P)-binding Rossmann-fold domains"/>
    <property type="match status" value="1"/>
</dbReference>
<gene>
    <name evidence="2" type="ORF">CVT26_015974</name>
</gene>
<protein>
    <recommendedName>
        <fullName evidence="1">NmrA-like domain-containing protein</fullName>
    </recommendedName>
</protein>
<dbReference type="PANTHER" id="PTHR48079">
    <property type="entry name" value="PROTEIN YEEZ"/>
    <property type="match status" value="1"/>
</dbReference>
<proteinExistence type="predicted"/>
<evidence type="ECO:0000259" key="1">
    <source>
        <dbReference type="Pfam" id="PF05368"/>
    </source>
</evidence>
<dbReference type="EMBL" id="NHYE01001410">
    <property type="protein sequence ID" value="PPQ95844.1"/>
    <property type="molecule type" value="Genomic_DNA"/>
</dbReference>
<dbReference type="STRING" id="231916.A0A409XYJ9"/>
<evidence type="ECO:0000313" key="3">
    <source>
        <dbReference type="Proteomes" id="UP000284706"/>
    </source>
</evidence>
<evidence type="ECO:0000313" key="2">
    <source>
        <dbReference type="EMBL" id="PPQ95844.1"/>
    </source>
</evidence>
<dbReference type="InterPro" id="IPR051783">
    <property type="entry name" value="NAD(P)-dependent_oxidoreduct"/>
</dbReference>
<accession>A0A409XYJ9</accession>
<feature type="domain" description="NmrA-like" evidence="1">
    <location>
        <begin position="7"/>
        <end position="85"/>
    </location>
</feature>
<dbReference type="InterPro" id="IPR008030">
    <property type="entry name" value="NmrA-like"/>
</dbReference>
<dbReference type="AlphaFoldDB" id="A0A409XYJ9"/>
<sequence>MPSDIQQTIFLLGAAGYLGSQFLVLLSQRLPECHVIALVRNLSADKKDQLKSINPDLELIEGTLDDAELIKEQAAQAKYVINCASSDHDGSVRAILEGLEKQSENRLGDPPVYLHVSGTGIISDNARGELVPEEKIPRYVDTKLDLEKLPPTNPHLNCDKLIIAAGTRDKNPVRTAILFPGWIYGVGEGEYRIFAGAQPLIVLLGIKKSTGAIRIFMRIFQKTKFAGTWGPGHNAMQNIHVKDCANGLLTLLEGVRSGKADTGAEGLYFGISDEPPVSLHEITAVIGDILFGKGLLTQSGSRPLPAEVTEPTGEIGWVLFGSNHRCKAQRLKRLGWEATETKQLPLLKSLPQEVEVALQEL</sequence>
<comment type="caution">
    <text evidence="2">The sequence shown here is derived from an EMBL/GenBank/DDBJ whole genome shotgun (WGS) entry which is preliminary data.</text>
</comment>
<dbReference type="Pfam" id="PF05368">
    <property type="entry name" value="NmrA"/>
    <property type="match status" value="1"/>
</dbReference>
<dbReference type="GO" id="GO:0005737">
    <property type="term" value="C:cytoplasm"/>
    <property type="evidence" value="ECO:0007669"/>
    <property type="project" value="TreeGrafter"/>
</dbReference>
<dbReference type="GO" id="GO:0004029">
    <property type="term" value="F:aldehyde dehydrogenase (NAD+) activity"/>
    <property type="evidence" value="ECO:0007669"/>
    <property type="project" value="TreeGrafter"/>
</dbReference>
<dbReference type="InParanoid" id="A0A409XYJ9"/>
<dbReference type="Gene3D" id="3.40.50.720">
    <property type="entry name" value="NAD(P)-binding Rossmann-like Domain"/>
    <property type="match status" value="1"/>
</dbReference>
<keyword evidence="3" id="KW-1185">Reference proteome</keyword>
<name>A0A409XYJ9_9AGAR</name>
<dbReference type="InterPro" id="IPR036291">
    <property type="entry name" value="NAD(P)-bd_dom_sf"/>
</dbReference>
<dbReference type="OrthoDB" id="2130169at2759"/>
<dbReference type="Proteomes" id="UP000284706">
    <property type="component" value="Unassembled WGS sequence"/>
</dbReference>
<reference evidence="2 3" key="1">
    <citation type="journal article" date="2018" name="Evol. Lett.">
        <title>Horizontal gene cluster transfer increased hallucinogenic mushroom diversity.</title>
        <authorList>
            <person name="Reynolds H.T."/>
            <person name="Vijayakumar V."/>
            <person name="Gluck-Thaler E."/>
            <person name="Korotkin H.B."/>
            <person name="Matheny P.B."/>
            <person name="Slot J.C."/>
        </authorList>
    </citation>
    <scope>NUCLEOTIDE SEQUENCE [LARGE SCALE GENOMIC DNA]</scope>
    <source>
        <strain evidence="2 3">SRW20</strain>
    </source>
</reference>
<organism evidence="2 3">
    <name type="scientific">Gymnopilus dilepis</name>
    <dbReference type="NCBI Taxonomy" id="231916"/>
    <lineage>
        <taxon>Eukaryota</taxon>
        <taxon>Fungi</taxon>
        <taxon>Dikarya</taxon>
        <taxon>Basidiomycota</taxon>
        <taxon>Agaricomycotina</taxon>
        <taxon>Agaricomycetes</taxon>
        <taxon>Agaricomycetidae</taxon>
        <taxon>Agaricales</taxon>
        <taxon>Agaricineae</taxon>
        <taxon>Hymenogastraceae</taxon>
        <taxon>Gymnopilus</taxon>
    </lineage>
</organism>